<reference evidence="12" key="1">
    <citation type="submission" date="2015-02" db="EMBL/GenBank/DDBJ databases">
        <title>Draft Genome of Frankia sp. CpI1-S.</title>
        <authorList>
            <person name="Oshone R.T."/>
            <person name="Ngom M."/>
            <person name="Ghodhbane-Gtari F."/>
            <person name="Gtari M."/>
            <person name="Morris K."/>
            <person name="Thomas K."/>
            <person name="Sen A."/>
            <person name="Tisa L.S."/>
        </authorList>
    </citation>
    <scope>NUCLEOTIDE SEQUENCE [LARGE SCALE GENOMIC DNA]</scope>
    <source>
        <strain evidence="12">CpI1-S</strain>
    </source>
</reference>
<dbReference type="Gene3D" id="1.10.240.10">
    <property type="entry name" value="Tyrosyl-Transfer RNA Synthetase"/>
    <property type="match status" value="1"/>
</dbReference>
<dbReference type="GO" id="GO:0005524">
    <property type="term" value="F:ATP binding"/>
    <property type="evidence" value="ECO:0007669"/>
    <property type="project" value="UniProtKB-UniRule"/>
</dbReference>
<comment type="catalytic activity">
    <reaction evidence="7 8">
        <text>tRNA(Tyr) + L-tyrosine + ATP = L-tyrosyl-tRNA(Tyr) + AMP + diphosphate + H(+)</text>
        <dbReference type="Rhea" id="RHEA:10220"/>
        <dbReference type="Rhea" id="RHEA-COMP:9706"/>
        <dbReference type="Rhea" id="RHEA-COMP:9707"/>
        <dbReference type="ChEBI" id="CHEBI:15378"/>
        <dbReference type="ChEBI" id="CHEBI:30616"/>
        <dbReference type="ChEBI" id="CHEBI:33019"/>
        <dbReference type="ChEBI" id="CHEBI:58315"/>
        <dbReference type="ChEBI" id="CHEBI:78442"/>
        <dbReference type="ChEBI" id="CHEBI:78536"/>
        <dbReference type="ChEBI" id="CHEBI:456215"/>
        <dbReference type="EC" id="6.1.1.1"/>
    </reaction>
</comment>
<name>A0A0D8BNI5_9ACTN</name>
<evidence type="ECO:0000256" key="4">
    <source>
        <dbReference type="ARBA" id="ARBA00022884"/>
    </source>
</evidence>
<sequence>MTHALLDELSWRGLIHDSTDPAELRDHLDSGGRRCYIGFDPTAPSLTIGNLLPITLLIRAARAGLGAVTLFGGGTGLIGDPSGKSVERSLLTVEDVRANVARHREIMETIFGRALAAEEIPAFVDNGDWLGGLGMIEFLRDVGKHFPVTEMIRRDSVRRRLDDPDVGLTYTEFSYSLLQAYDFRRLCEDHGVTLQMGASDQWGNIVAGIDYVRRVLRTQVHGLTCPLLLRADGTKFGKSEKGAVWLTADRTSPYTLYQFLINLSDDEARRFALFFSLTDREPLERLFAEHAEAPGRRALQRHLAREMTGLMHGQPAVDAAEAASAALFSGDVKAIGADLISDVFADVPTVTEPLARLAADGGWPVVDLLLATGLASSRRDAREHLGNRAVLVNGDRIDAEATVTEKDLLHGSVILVRRGRREWRVARFT</sequence>
<evidence type="ECO:0000256" key="8">
    <source>
        <dbReference type="HAMAP-Rule" id="MF_02006"/>
    </source>
</evidence>
<evidence type="ECO:0000259" key="10">
    <source>
        <dbReference type="Pfam" id="PF22421"/>
    </source>
</evidence>
<keyword evidence="4 9" id="KW-0694">RNA-binding</keyword>
<accession>A0A0D8BNI5</accession>
<evidence type="ECO:0000256" key="6">
    <source>
        <dbReference type="ARBA" id="ARBA00023146"/>
    </source>
</evidence>
<organism evidence="11 12">
    <name type="scientific">Frankia torreyi</name>
    <dbReference type="NCBI Taxonomy" id="1856"/>
    <lineage>
        <taxon>Bacteria</taxon>
        <taxon>Bacillati</taxon>
        <taxon>Actinomycetota</taxon>
        <taxon>Actinomycetes</taxon>
        <taxon>Frankiales</taxon>
        <taxon>Frankiaceae</taxon>
        <taxon>Frankia</taxon>
    </lineage>
</organism>
<dbReference type="OrthoDB" id="9804243at2"/>
<dbReference type="EMBL" id="JYFN01000003">
    <property type="protein sequence ID" value="KJE24962.1"/>
    <property type="molecule type" value="Genomic_DNA"/>
</dbReference>
<dbReference type="GO" id="GO:0004831">
    <property type="term" value="F:tyrosine-tRNA ligase activity"/>
    <property type="evidence" value="ECO:0007669"/>
    <property type="project" value="UniProtKB-UniRule"/>
</dbReference>
<dbReference type="InterPro" id="IPR036986">
    <property type="entry name" value="S4_RNA-bd_sf"/>
</dbReference>
<evidence type="ECO:0000256" key="7">
    <source>
        <dbReference type="ARBA" id="ARBA00048248"/>
    </source>
</evidence>
<dbReference type="GO" id="GO:0005829">
    <property type="term" value="C:cytosol"/>
    <property type="evidence" value="ECO:0007669"/>
    <property type="project" value="TreeGrafter"/>
</dbReference>
<dbReference type="Pfam" id="PF00579">
    <property type="entry name" value="tRNA-synt_1b"/>
    <property type="match status" value="1"/>
</dbReference>
<comment type="subcellular location">
    <subcellularLocation>
        <location evidence="8">Cytoplasm</location>
    </subcellularLocation>
</comment>
<keyword evidence="5 8" id="KW-0648">Protein biosynthesis</keyword>
<comment type="caution">
    <text evidence="11">The sequence shown here is derived from an EMBL/GenBank/DDBJ whole genome shotgun (WGS) entry which is preliminary data.</text>
</comment>
<keyword evidence="12" id="KW-1185">Reference proteome</keyword>
<keyword evidence="1 8" id="KW-0436">Ligase</keyword>
<keyword evidence="6 8" id="KW-0030">Aminoacyl-tRNA synthetase</keyword>
<dbReference type="HAMAP" id="MF_02006">
    <property type="entry name" value="Tyr_tRNA_synth_type1"/>
    <property type="match status" value="1"/>
</dbReference>
<reference evidence="11 12" key="2">
    <citation type="journal article" date="2016" name="Genome Announc.">
        <title>Permanent Draft Genome Sequences for Two Variants of Frankia sp. Strain CpI1, the First Frankia Strain Isolated from Root Nodules of Comptonia peregrina.</title>
        <authorList>
            <person name="Oshone R."/>
            <person name="Hurst S.G.IV."/>
            <person name="Abebe-Akele F."/>
            <person name="Simpson S."/>
            <person name="Morris K."/>
            <person name="Thomas W.K."/>
            <person name="Tisa L.S."/>
        </authorList>
    </citation>
    <scope>NUCLEOTIDE SEQUENCE [LARGE SCALE GENOMIC DNA]</scope>
    <source>
        <strain evidence="12">CpI1-S</strain>
    </source>
</reference>
<evidence type="ECO:0000256" key="2">
    <source>
        <dbReference type="ARBA" id="ARBA00022741"/>
    </source>
</evidence>
<feature type="binding site" evidence="8">
    <location>
        <position position="36"/>
    </location>
    <ligand>
        <name>L-tyrosine</name>
        <dbReference type="ChEBI" id="CHEBI:58315"/>
    </ligand>
</feature>
<dbReference type="SUPFAM" id="SSF55174">
    <property type="entry name" value="Alpha-L RNA-binding motif"/>
    <property type="match status" value="1"/>
</dbReference>
<dbReference type="Gene3D" id="3.10.290.10">
    <property type="entry name" value="RNA-binding S4 domain"/>
    <property type="match status" value="1"/>
</dbReference>
<dbReference type="GO" id="GO:0003723">
    <property type="term" value="F:RNA binding"/>
    <property type="evidence" value="ECO:0007669"/>
    <property type="project" value="UniProtKB-KW"/>
</dbReference>
<dbReference type="PROSITE" id="PS50889">
    <property type="entry name" value="S4"/>
    <property type="match status" value="1"/>
</dbReference>
<comment type="function">
    <text evidence="8">Catalyzes the attachment of tyrosine to tRNA(Tyr) in a two-step reaction: tyrosine is first activated by ATP to form Tyr-AMP and then transferred to the acceptor end of tRNA(Tyr).</text>
</comment>
<dbReference type="Pfam" id="PF22421">
    <property type="entry name" value="SYY_C-terminal"/>
    <property type="match status" value="1"/>
</dbReference>
<comment type="subunit">
    <text evidence="8">Homodimer.</text>
</comment>
<feature type="binding site" evidence="8">
    <location>
        <position position="238"/>
    </location>
    <ligand>
        <name>ATP</name>
        <dbReference type="ChEBI" id="CHEBI:30616"/>
    </ligand>
</feature>
<dbReference type="FunFam" id="1.10.240.10:FF:000001">
    <property type="entry name" value="Tyrosine--tRNA ligase"/>
    <property type="match status" value="1"/>
</dbReference>
<dbReference type="PANTHER" id="PTHR11766:SF0">
    <property type="entry name" value="TYROSINE--TRNA LIGASE, MITOCHONDRIAL"/>
    <property type="match status" value="1"/>
</dbReference>
<evidence type="ECO:0000313" key="11">
    <source>
        <dbReference type="EMBL" id="KJE24962.1"/>
    </source>
</evidence>
<evidence type="ECO:0000256" key="3">
    <source>
        <dbReference type="ARBA" id="ARBA00022840"/>
    </source>
</evidence>
<evidence type="ECO:0000256" key="5">
    <source>
        <dbReference type="ARBA" id="ARBA00022917"/>
    </source>
</evidence>
<dbReference type="PATRIC" id="fig|1502723.3.peg.2174"/>
<evidence type="ECO:0000313" key="12">
    <source>
        <dbReference type="Proteomes" id="UP000032545"/>
    </source>
</evidence>
<dbReference type="CDD" id="cd00805">
    <property type="entry name" value="TyrRS_core"/>
    <property type="match status" value="1"/>
</dbReference>
<protein>
    <recommendedName>
        <fullName evidence="8">Tyrosine--tRNA ligase</fullName>
        <ecNumber evidence="8">6.1.1.1</ecNumber>
    </recommendedName>
    <alternativeName>
        <fullName evidence="8">Tyrosyl-tRNA synthetase</fullName>
        <shortName evidence="8">TyrRS</shortName>
    </alternativeName>
</protein>
<evidence type="ECO:0000256" key="9">
    <source>
        <dbReference type="PROSITE-ProRule" id="PRU00182"/>
    </source>
</evidence>
<keyword evidence="2 8" id="KW-0547">Nucleotide-binding</keyword>
<dbReference type="RefSeq" id="WP_044883377.1">
    <property type="nucleotide sequence ID" value="NZ_JYFN01000003.1"/>
</dbReference>
<dbReference type="InterPro" id="IPR024107">
    <property type="entry name" value="Tyr-tRNA-ligase_bac_1"/>
</dbReference>
<feature type="binding site" evidence="8">
    <location>
        <position position="175"/>
    </location>
    <ligand>
        <name>L-tyrosine</name>
        <dbReference type="ChEBI" id="CHEBI:58315"/>
    </ligand>
</feature>
<dbReference type="InterPro" id="IPR002305">
    <property type="entry name" value="aa-tRNA-synth_Ic"/>
</dbReference>
<dbReference type="AlphaFoldDB" id="A0A0D8BNI5"/>
<dbReference type="Gene3D" id="3.40.50.620">
    <property type="entry name" value="HUPs"/>
    <property type="match status" value="1"/>
</dbReference>
<evidence type="ECO:0000256" key="1">
    <source>
        <dbReference type="ARBA" id="ARBA00022598"/>
    </source>
</evidence>
<gene>
    <name evidence="8" type="primary">tyrS</name>
    <name evidence="11" type="ORF">FF36_00573</name>
</gene>
<dbReference type="PRINTS" id="PR01040">
    <property type="entry name" value="TRNASYNTHTYR"/>
</dbReference>
<dbReference type="InterPro" id="IPR014729">
    <property type="entry name" value="Rossmann-like_a/b/a_fold"/>
</dbReference>
<dbReference type="InterPro" id="IPR024088">
    <property type="entry name" value="Tyr-tRNA-ligase_bac-type"/>
</dbReference>
<dbReference type="EC" id="6.1.1.1" evidence="8"/>
<comment type="similarity">
    <text evidence="8">Belongs to the class-I aminoacyl-tRNA synthetase family. TyrS type 1 subfamily.</text>
</comment>
<keyword evidence="8" id="KW-0963">Cytoplasm</keyword>
<dbReference type="PANTHER" id="PTHR11766">
    <property type="entry name" value="TYROSYL-TRNA SYNTHETASE"/>
    <property type="match status" value="1"/>
</dbReference>
<feature type="short sequence motif" description="'HIGH' region" evidence="8">
    <location>
        <begin position="41"/>
        <end position="50"/>
    </location>
</feature>
<dbReference type="SUPFAM" id="SSF52374">
    <property type="entry name" value="Nucleotidylyl transferase"/>
    <property type="match status" value="1"/>
</dbReference>
<feature type="domain" description="Tyrosine--tRNA ligase SYY-like C-terminal" evidence="10">
    <location>
        <begin position="340"/>
        <end position="423"/>
    </location>
</feature>
<dbReference type="GO" id="GO:0006437">
    <property type="term" value="P:tyrosyl-tRNA aminoacylation"/>
    <property type="evidence" value="ECO:0007669"/>
    <property type="project" value="UniProtKB-UniRule"/>
</dbReference>
<dbReference type="CDD" id="cd00165">
    <property type="entry name" value="S4"/>
    <property type="match status" value="1"/>
</dbReference>
<proteinExistence type="inferred from homology"/>
<feature type="short sequence motif" description="'KMSKS' region" evidence="8">
    <location>
        <begin position="235"/>
        <end position="239"/>
    </location>
</feature>
<dbReference type="Proteomes" id="UP000032545">
    <property type="component" value="Unassembled WGS sequence"/>
</dbReference>
<dbReference type="PROSITE" id="PS00178">
    <property type="entry name" value="AA_TRNA_LIGASE_I"/>
    <property type="match status" value="1"/>
</dbReference>
<dbReference type="NCBIfam" id="TIGR00234">
    <property type="entry name" value="tyrS"/>
    <property type="match status" value="1"/>
</dbReference>
<dbReference type="InterPro" id="IPR001412">
    <property type="entry name" value="aa-tRNA-synth_I_CS"/>
</dbReference>
<dbReference type="InterPro" id="IPR002307">
    <property type="entry name" value="Tyr-tRNA-ligase"/>
</dbReference>
<keyword evidence="3 8" id="KW-0067">ATP-binding</keyword>
<feature type="binding site" evidence="8">
    <location>
        <position position="179"/>
    </location>
    <ligand>
        <name>L-tyrosine</name>
        <dbReference type="ChEBI" id="CHEBI:58315"/>
    </ligand>
</feature>
<dbReference type="InterPro" id="IPR054608">
    <property type="entry name" value="SYY-like_C"/>
</dbReference>